<protein>
    <submittedName>
        <fullName evidence="1">Putative methionine--tRNA ligase gene leader peptide</fullName>
    </submittedName>
</protein>
<name>X5GXZ7_DEIDV</name>
<evidence type="ECO:0000313" key="2">
    <source>
        <dbReference type="Proteomes" id="UP000002208"/>
    </source>
</evidence>
<gene>
    <name evidence="1" type="ordered locus">Deide_09379</name>
</gene>
<dbReference type="KEGG" id="ddr:Deide_09379"/>
<dbReference type="Proteomes" id="UP000002208">
    <property type="component" value="Chromosome"/>
</dbReference>
<keyword evidence="2" id="KW-1185">Reference proteome</keyword>
<dbReference type="HOGENOM" id="CLU_3434001_0_0_0"/>
<reference evidence="1 2" key="1">
    <citation type="journal article" date="2009" name="PLoS Genet.">
        <title>Alliance of proteomics and genomics to unravel the specificities of Sahara bacterium Deinococcus deserti.</title>
        <authorList>
            <person name="de Groot A."/>
            <person name="Dulermo R."/>
            <person name="Ortet P."/>
            <person name="Blanchard L."/>
            <person name="Guerin P."/>
            <person name="Fernandez B."/>
            <person name="Vacherie B."/>
            <person name="Dossat C."/>
            <person name="Jolivet E."/>
            <person name="Siguier P."/>
            <person name="Chandler M."/>
            <person name="Barakat M."/>
            <person name="Dedieu A."/>
            <person name="Barbe V."/>
            <person name="Heulin T."/>
            <person name="Sommer S."/>
            <person name="Achouak W."/>
            <person name="Armengaud J."/>
        </authorList>
    </citation>
    <scope>NUCLEOTIDE SEQUENCE [LARGE SCALE GENOMIC DNA]</scope>
    <source>
        <strain evidence="2">DSM 17065 / CIP 109153 / LMG 22923 / VCD115</strain>
    </source>
</reference>
<evidence type="ECO:0000313" key="1">
    <source>
        <dbReference type="EMBL" id="AHX26499.1"/>
    </source>
</evidence>
<sequence length="15" mass="1937">MMFRFLSKMRMLRCS</sequence>
<dbReference type="EMBL" id="CP001114">
    <property type="protein sequence ID" value="AHX26499.1"/>
    <property type="molecule type" value="Genomic_DNA"/>
</dbReference>
<proteinExistence type="predicted"/>
<accession>X5GXZ7</accession>
<keyword evidence="1" id="KW-0436">Ligase</keyword>
<dbReference type="GO" id="GO:0016874">
    <property type="term" value="F:ligase activity"/>
    <property type="evidence" value="ECO:0007669"/>
    <property type="project" value="UniProtKB-KW"/>
</dbReference>
<organism evidence="1 2">
    <name type="scientific">Deinococcus deserti (strain DSM 17065 / CIP 109153 / LMG 22923 / VCD115)</name>
    <dbReference type="NCBI Taxonomy" id="546414"/>
    <lineage>
        <taxon>Bacteria</taxon>
        <taxon>Thermotogati</taxon>
        <taxon>Deinococcota</taxon>
        <taxon>Deinococci</taxon>
        <taxon>Deinococcales</taxon>
        <taxon>Deinococcaceae</taxon>
        <taxon>Deinococcus</taxon>
    </lineage>
</organism>